<dbReference type="Proteomes" id="UP001283361">
    <property type="component" value="Unassembled WGS sequence"/>
</dbReference>
<name>A0AAE1CQ91_9GAST</name>
<keyword evidence="3" id="KW-1185">Reference proteome</keyword>
<dbReference type="AlphaFoldDB" id="A0AAE1CQ91"/>
<feature type="region of interest" description="Disordered" evidence="1">
    <location>
        <begin position="88"/>
        <end position="110"/>
    </location>
</feature>
<protein>
    <submittedName>
        <fullName evidence="2">Uncharacterized protein</fullName>
    </submittedName>
</protein>
<organism evidence="2 3">
    <name type="scientific">Elysia crispata</name>
    <name type="common">lettuce slug</name>
    <dbReference type="NCBI Taxonomy" id="231223"/>
    <lineage>
        <taxon>Eukaryota</taxon>
        <taxon>Metazoa</taxon>
        <taxon>Spiralia</taxon>
        <taxon>Lophotrochozoa</taxon>
        <taxon>Mollusca</taxon>
        <taxon>Gastropoda</taxon>
        <taxon>Heterobranchia</taxon>
        <taxon>Euthyneura</taxon>
        <taxon>Panpulmonata</taxon>
        <taxon>Sacoglossa</taxon>
        <taxon>Placobranchoidea</taxon>
        <taxon>Plakobranchidae</taxon>
        <taxon>Elysia</taxon>
    </lineage>
</organism>
<proteinExistence type="predicted"/>
<reference evidence="2" key="1">
    <citation type="journal article" date="2023" name="G3 (Bethesda)">
        <title>A reference genome for the long-term kleptoplast-retaining sea slug Elysia crispata morphotype clarki.</title>
        <authorList>
            <person name="Eastman K.E."/>
            <person name="Pendleton A.L."/>
            <person name="Shaikh M.A."/>
            <person name="Suttiyut T."/>
            <person name="Ogas R."/>
            <person name="Tomko P."/>
            <person name="Gavelis G."/>
            <person name="Widhalm J.R."/>
            <person name="Wisecaver J.H."/>
        </authorList>
    </citation>
    <scope>NUCLEOTIDE SEQUENCE</scope>
    <source>
        <strain evidence="2">ECLA1</strain>
    </source>
</reference>
<evidence type="ECO:0000313" key="3">
    <source>
        <dbReference type="Proteomes" id="UP001283361"/>
    </source>
</evidence>
<sequence length="247" mass="27608">MQITKATWICIILGEDNFYRPHARLEKILHEPGTQAMLEVLYNPSQWKRVGGTLALVNVFIAEAESVRASAANFLYERRVEIKRAGGEGRGGEVERGGGGEGERRRGGRDERLEKILHEPGTQAMLEVLYNPSQWKRVGGTLALVNVFIAEAESVRASAANFLYERRVEIKRAGGEGSGGSHRFKREPLNITLNWQQFPKRVSKISHSRQIVPVCPSQLSEEQISSLVNSTLSVQIYNLALFYTCGK</sequence>
<evidence type="ECO:0000313" key="2">
    <source>
        <dbReference type="EMBL" id="KAK3728269.1"/>
    </source>
</evidence>
<gene>
    <name evidence="2" type="ORF">RRG08_060058</name>
</gene>
<accession>A0AAE1CQ91</accession>
<comment type="caution">
    <text evidence="2">The sequence shown here is derived from an EMBL/GenBank/DDBJ whole genome shotgun (WGS) entry which is preliminary data.</text>
</comment>
<evidence type="ECO:0000256" key="1">
    <source>
        <dbReference type="SAM" id="MobiDB-lite"/>
    </source>
</evidence>
<dbReference type="EMBL" id="JAWDGP010007194">
    <property type="protein sequence ID" value="KAK3728269.1"/>
    <property type="molecule type" value="Genomic_DNA"/>
</dbReference>